<proteinExistence type="predicted"/>
<accession>A0A937D718</accession>
<organism evidence="1 2">
    <name type="scientific">Ramlibacter aurantiacus</name>
    <dbReference type="NCBI Taxonomy" id="2801330"/>
    <lineage>
        <taxon>Bacteria</taxon>
        <taxon>Pseudomonadati</taxon>
        <taxon>Pseudomonadota</taxon>
        <taxon>Betaproteobacteria</taxon>
        <taxon>Burkholderiales</taxon>
        <taxon>Comamonadaceae</taxon>
        <taxon>Ramlibacter</taxon>
    </lineage>
</organism>
<keyword evidence="2" id="KW-1185">Reference proteome</keyword>
<dbReference type="EMBL" id="JAEQNA010000002">
    <property type="protein sequence ID" value="MBL0420471.1"/>
    <property type="molecule type" value="Genomic_DNA"/>
</dbReference>
<evidence type="ECO:0000313" key="2">
    <source>
        <dbReference type="Proteomes" id="UP000613011"/>
    </source>
</evidence>
<dbReference type="RefSeq" id="WP_201683547.1">
    <property type="nucleotide sequence ID" value="NZ_JAEQNA010000002.1"/>
</dbReference>
<dbReference type="AlphaFoldDB" id="A0A937D718"/>
<protein>
    <submittedName>
        <fullName evidence="1">Uncharacterized protein</fullName>
    </submittedName>
</protein>
<dbReference type="PROSITE" id="PS51257">
    <property type="entry name" value="PROKAR_LIPOPROTEIN"/>
    <property type="match status" value="1"/>
</dbReference>
<reference evidence="1" key="1">
    <citation type="submission" date="2021-01" db="EMBL/GenBank/DDBJ databases">
        <title>Ramlibacter sp. strain AW1 16S ribosomal RNA gene Genome sequencing and assembly.</title>
        <authorList>
            <person name="Kang M."/>
        </authorList>
    </citation>
    <scope>NUCLEOTIDE SEQUENCE</scope>
    <source>
        <strain evidence="1">AW1</strain>
    </source>
</reference>
<comment type="caution">
    <text evidence="1">The sequence shown here is derived from an EMBL/GenBank/DDBJ whole genome shotgun (WGS) entry which is preliminary data.</text>
</comment>
<dbReference type="Proteomes" id="UP000613011">
    <property type="component" value="Unassembled WGS sequence"/>
</dbReference>
<evidence type="ECO:0000313" key="1">
    <source>
        <dbReference type="EMBL" id="MBL0420471.1"/>
    </source>
</evidence>
<sequence>MGVMVTRATHGGFSARALLRVSAALLLVALAACATRPRLVVHGLTYDGWRDRWHPQATLLEYAYGDSYLMTSQKIERGLLPASAVFGAMPFGEFLYVRWRLKATGETFHVRVDLRNRLPADLLRHELTFVIDGSQLYVFVVTPELIKPHLSSPPLKTWRSAHNVTYEIFPTLRSPDRTDLGEAAPWAPASRDQ</sequence>
<name>A0A937D718_9BURK</name>
<gene>
    <name evidence="1" type="ORF">JI739_08965</name>
</gene>